<organism evidence="2 3">
    <name type="scientific">Dokdonia ponticola</name>
    <dbReference type="NCBI Taxonomy" id="2041041"/>
    <lineage>
        <taxon>Bacteria</taxon>
        <taxon>Pseudomonadati</taxon>
        <taxon>Bacteroidota</taxon>
        <taxon>Flavobacteriia</taxon>
        <taxon>Flavobacteriales</taxon>
        <taxon>Flavobacteriaceae</taxon>
        <taxon>Dokdonia</taxon>
    </lineage>
</organism>
<proteinExistence type="predicted"/>
<evidence type="ECO:0000313" key="2">
    <source>
        <dbReference type="EMBL" id="MFC4634843.1"/>
    </source>
</evidence>
<dbReference type="RefSeq" id="WP_379979494.1">
    <property type="nucleotide sequence ID" value="NZ_JBHSFV010000007.1"/>
</dbReference>
<feature type="transmembrane region" description="Helical" evidence="1">
    <location>
        <begin position="76"/>
        <end position="108"/>
    </location>
</feature>
<protein>
    <recommendedName>
        <fullName evidence="4">Glycerophosphoryl diester phosphodiesterase membrane domain-containing protein</fullName>
    </recommendedName>
</protein>
<feature type="transmembrane region" description="Helical" evidence="1">
    <location>
        <begin position="199"/>
        <end position="232"/>
    </location>
</feature>
<evidence type="ECO:0000256" key="1">
    <source>
        <dbReference type="SAM" id="Phobius"/>
    </source>
</evidence>
<dbReference type="Proteomes" id="UP001596043">
    <property type="component" value="Unassembled WGS sequence"/>
</dbReference>
<comment type="caution">
    <text evidence="2">The sequence shown here is derived from an EMBL/GenBank/DDBJ whole genome shotgun (WGS) entry which is preliminary data.</text>
</comment>
<evidence type="ECO:0000313" key="3">
    <source>
        <dbReference type="Proteomes" id="UP001596043"/>
    </source>
</evidence>
<feature type="transmembrane region" description="Helical" evidence="1">
    <location>
        <begin position="138"/>
        <end position="165"/>
    </location>
</feature>
<keyword evidence="3" id="KW-1185">Reference proteome</keyword>
<keyword evidence="1" id="KW-0472">Membrane</keyword>
<sequence>MTFLQIQEKINKNNPVDFGDVFGEAINLFQKVWLQGFLLLVLSFLIQYGLSLLMYIPAIALEFIVDDQALEGDFNIVAILVMILFLVLYLVTLIVVTTFNFGLQAAFYRIVRVKERNKRAELGINFGMFFKKKHIKKLFIFSMAQAGIGILAFMLCVIPILYVFIPLQFALIIFAFHPDLTINEIYKAAFNLGNAKWGVTFGLVFVSGILASIVGLVACFIGIYFTLSFVYLPAYLVYKRVVGFYEDDDAIAQIGA</sequence>
<reference evidence="3" key="1">
    <citation type="journal article" date="2019" name="Int. J. Syst. Evol. Microbiol.">
        <title>The Global Catalogue of Microorganisms (GCM) 10K type strain sequencing project: providing services to taxonomists for standard genome sequencing and annotation.</title>
        <authorList>
            <consortium name="The Broad Institute Genomics Platform"/>
            <consortium name="The Broad Institute Genome Sequencing Center for Infectious Disease"/>
            <person name="Wu L."/>
            <person name="Ma J."/>
        </authorList>
    </citation>
    <scope>NUCLEOTIDE SEQUENCE [LARGE SCALE GENOMIC DNA]</scope>
    <source>
        <strain evidence="3">YJ-61-S</strain>
    </source>
</reference>
<keyword evidence="1" id="KW-1133">Transmembrane helix</keyword>
<gene>
    <name evidence="2" type="ORF">ACFO3O_13050</name>
</gene>
<accession>A0ABV9HYB6</accession>
<name>A0ABV9HYB6_9FLAO</name>
<keyword evidence="1" id="KW-0812">Transmembrane</keyword>
<evidence type="ECO:0008006" key="4">
    <source>
        <dbReference type="Google" id="ProtNLM"/>
    </source>
</evidence>
<dbReference type="EMBL" id="JBHSFV010000007">
    <property type="protein sequence ID" value="MFC4634843.1"/>
    <property type="molecule type" value="Genomic_DNA"/>
</dbReference>
<feature type="transmembrane region" description="Helical" evidence="1">
    <location>
        <begin position="37"/>
        <end position="56"/>
    </location>
</feature>